<keyword evidence="4" id="KW-1185">Reference proteome</keyword>
<evidence type="ECO:0008006" key="5">
    <source>
        <dbReference type="Google" id="ProtNLM"/>
    </source>
</evidence>
<name>A0A1J1HBA3_PLARL</name>
<evidence type="ECO:0000313" key="3">
    <source>
        <dbReference type="EMBL" id="CRH02691.1"/>
    </source>
</evidence>
<dbReference type="Proteomes" id="UP000220158">
    <property type="component" value="Chromosome 14"/>
</dbReference>
<evidence type="ECO:0000256" key="1">
    <source>
        <dbReference type="SAM" id="MobiDB-lite"/>
    </source>
</evidence>
<dbReference type="OrthoDB" id="391771at2759"/>
<organism evidence="3 4">
    <name type="scientific">Plasmodium relictum</name>
    <dbReference type="NCBI Taxonomy" id="85471"/>
    <lineage>
        <taxon>Eukaryota</taxon>
        <taxon>Sar</taxon>
        <taxon>Alveolata</taxon>
        <taxon>Apicomplexa</taxon>
        <taxon>Aconoidasida</taxon>
        <taxon>Haemosporida</taxon>
        <taxon>Plasmodiidae</taxon>
        <taxon>Plasmodium</taxon>
        <taxon>Plasmodium (Haemamoeba)</taxon>
    </lineage>
</organism>
<dbReference type="GeneID" id="39738857"/>
<feature type="compositionally biased region" description="Basic and acidic residues" evidence="1">
    <location>
        <begin position="434"/>
        <end position="474"/>
    </location>
</feature>
<dbReference type="AlphaFoldDB" id="A0A1J1HBA3"/>
<feature type="signal peptide" evidence="2">
    <location>
        <begin position="1"/>
        <end position="22"/>
    </location>
</feature>
<gene>
    <name evidence="3" type="ORF">PRELSG_1442500</name>
</gene>
<dbReference type="RefSeq" id="XP_028535211.1">
    <property type="nucleotide sequence ID" value="XM_028679504.1"/>
</dbReference>
<sequence length="504" mass="58554">MISVKYIVVLLFFLNVQLKTLANVCNIRTEKKRFFQSPRNSLINFIAKKKGYDTNGWIDISHLEGNFDRINIKIHNDRVICDGDNQIFEVSVKKQKLIKQTESATYNEVSFNYNHLGPNSCFLDRVPVMKSNSYSNAADSEQILPSNFEGYIVCEKKDSNALLIPKNFETVEFIAPPWSVRVSIDVYKNPISKFGRQFRVTIMDNISILMNNQSSFNWPVPFESFSEVYDFHLAVKDSREGRFCVLERNVETFELSLSCHSWRRTYKLGLTNSLLLAGFVGMNAIQGISYPFSKAEKIKYYESELKENEHSKILLQDESKKPDGADVYVHESYEKNKKSKKWIGAISNIVYLSATALINLVYGTVKFVNISLNLDRFNREFEEAPVFYPWKLQYPEGYYVYVKPKFYPDDYITIDKGDYYEVTDKETKEVKRVYKKERDNKTPKTEETPDTEKKKVETEQESRPESKPESRSEPEPEPESEPEGYEDPSVMQQVETFMSDNSSS</sequence>
<protein>
    <recommendedName>
        <fullName evidence="5">Parasitophorous vacuolar protein 2</fullName>
    </recommendedName>
</protein>
<dbReference type="KEGG" id="prel:PRELSG_1442500"/>
<feature type="compositionally biased region" description="Acidic residues" evidence="1">
    <location>
        <begin position="475"/>
        <end position="486"/>
    </location>
</feature>
<proteinExistence type="predicted"/>
<feature type="chain" id="PRO_5012520588" description="Parasitophorous vacuolar protein 2" evidence="2">
    <location>
        <begin position="23"/>
        <end position="504"/>
    </location>
</feature>
<reference evidence="3 4" key="1">
    <citation type="submission" date="2015-04" db="EMBL/GenBank/DDBJ databases">
        <authorList>
            <consortium name="Pathogen Informatics"/>
        </authorList>
    </citation>
    <scope>NUCLEOTIDE SEQUENCE [LARGE SCALE GENOMIC DNA]</scope>
    <source>
        <strain evidence="3 4">SGS1</strain>
    </source>
</reference>
<dbReference type="OMA" id="FEGYIVC"/>
<evidence type="ECO:0000256" key="2">
    <source>
        <dbReference type="SAM" id="SignalP"/>
    </source>
</evidence>
<evidence type="ECO:0000313" key="4">
    <source>
        <dbReference type="Proteomes" id="UP000220158"/>
    </source>
</evidence>
<dbReference type="EMBL" id="LN835309">
    <property type="protein sequence ID" value="CRH02691.1"/>
    <property type="molecule type" value="Genomic_DNA"/>
</dbReference>
<keyword evidence="2" id="KW-0732">Signal</keyword>
<feature type="region of interest" description="Disordered" evidence="1">
    <location>
        <begin position="434"/>
        <end position="490"/>
    </location>
</feature>
<accession>A0A1J1HBA3</accession>
<dbReference type="VEuPathDB" id="PlasmoDB:PRELSG_1442500"/>